<evidence type="ECO:0000313" key="10">
    <source>
        <dbReference type="Proteomes" id="UP000295083"/>
    </source>
</evidence>
<protein>
    <submittedName>
        <fullName evidence="9">Cytochrome P450 monooygenase 1</fullName>
    </submittedName>
</protein>
<evidence type="ECO:0000256" key="2">
    <source>
        <dbReference type="ARBA" id="ARBA00010617"/>
    </source>
</evidence>
<dbReference type="Pfam" id="PF00067">
    <property type="entry name" value="p450"/>
    <property type="match status" value="1"/>
</dbReference>
<dbReference type="PRINTS" id="PR00465">
    <property type="entry name" value="EP450IV"/>
</dbReference>
<dbReference type="PANTHER" id="PTHR46206:SF2">
    <property type="entry name" value="CYTOCHROME P450 MONOOXYGENASE AUSG-RELATED"/>
    <property type="match status" value="1"/>
</dbReference>
<evidence type="ECO:0000256" key="6">
    <source>
        <dbReference type="ARBA" id="ARBA00023004"/>
    </source>
</evidence>
<evidence type="ECO:0000256" key="3">
    <source>
        <dbReference type="ARBA" id="ARBA00022617"/>
    </source>
</evidence>
<feature type="binding site" description="axial binding residue" evidence="8">
    <location>
        <position position="342"/>
    </location>
    <ligand>
        <name>heme</name>
        <dbReference type="ChEBI" id="CHEBI:30413"/>
    </ligand>
    <ligandPart>
        <name>Fe</name>
        <dbReference type="ChEBI" id="CHEBI:18248"/>
    </ligandPart>
</feature>
<dbReference type="Gene3D" id="1.10.630.10">
    <property type="entry name" value="Cytochrome P450"/>
    <property type="match status" value="1"/>
</dbReference>
<dbReference type="PANTHER" id="PTHR46206">
    <property type="entry name" value="CYTOCHROME P450"/>
    <property type="match status" value="1"/>
</dbReference>
<evidence type="ECO:0000256" key="7">
    <source>
        <dbReference type="ARBA" id="ARBA00023033"/>
    </source>
</evidence>
<reference evidence="9 10" key="1">
    <citation type="submission" date="2018-11" db="EMBL/GenBank/DDBJ databases">
        <title>Genome sequence and assembly of Colletotrichum spinosum.</title>
        <authorList>
            <person name="Gan P."/>
            <person name="Shirasu K."/>
        </authorList>
    </citation>
    <scope>NUCLEOTIDE SEQUENCE [LARGE SCALE GENOMIC DNA]</scope>
    <source>
        <strain evidence="9 10">CBS 515.97</strain>
    </source>
</reference>
<dbReference type="GO" id="GO:0004497">
    <property type="term" value="F:monooxygenase activity"/>
    <property type="evidence" value="ECO:0007669"/>
    <property type="project" value="UniProtKB-KW"/>
</dbReference>
<sequence>MAAEFHSHLPGFASINLEEERWRIQLAVLKRGLTQNLGVLTSSLSSEASFATELIFGSNNEWQETAANEAVLDLVARLSCHAFVGPELCRNEAWVRITKDYATITFASAGKLNIFPYAMRPLANWLDPGCRRVRALVSEARDILVPAFEKRRLTKQVIKASDLEPPVFNDTIEWAEEASQGRYYDPVEFQLGMTLVALHTTTNLLGVTLMLLAENPQFIEPLREEISNVLRAEGWSKTALYNMKLLDSAIKEAQRMCPPDILNLRRIATADITLPDGTLIRKGERTVVVCDQMMDPDVYPDPETFDIYRFKRMRDEAGADSKAQLVSVSPEHVGFGYGAAACPGRFLAANEVKIALCHLLLKYDWKVSKRPYKRLVIGTSSFVGPETMISFRRRKEEVDLEAL</sequence>
<dbReference type="SUPFAM" id="SSF48264">
    <property type="entry name" value="Cytochrome P450"/>
    <property type="match status" value="1"/>
</dbReference>
<dbReference type="GO" id="GO:0020037">
    <property type="term" value="F:heme binding"/>
    <property type="evidence" value="ECO:0007669"/>
    <property type="project" value="InterPro"/>
</dbReference>
<dbReference type="InterPro" id="IPR002403">
    <property type="entry name" value="Cyt_P450_E_grp-IV"/>
</dbReference>
<proteinExistence type="inferred from homology"/>
<comment type="cofactor">
    <cofactor evidence="1 8">
        <name>heme</name>
        <dbReference type="ChEBI" id="CHEBI:30413"/>
    </cofactor>
</comment>
<keyword evidence="10" id="KW-1185">Reference proteome</keyword>
<organism evidence="9 10">
    <name type="scientific">Colletotrichum spinosum</name>
    <dbReference type="NCBI Taxonomy" id="1347390"/>
    <lineage>
        <taxon>Eukaryota</taxon>
        <taxon>Fungi</taxon>
        <taxon>Dikarya</taxon>
        <taxon>Ascomycota</taxon>
        <taxon>Pezizomycotina</taxon>
        <taxon>Sordariomycetes</taxon>
        <taxon>Hypocreomycetidae</taxon>
        <taxon>Glomerellales</taxon>
        <taxon>Glomerellaceae</taxon>
        <taxon>Colletotrichum</taxon>
        <taxon>Colletotrichum orbiculare species complex</taxon>
    </lineage>
</organism>
<keyword evidence="4 8" id="KW-0479">Metal-binding</keyword>
<dbReference type="AlphaFoldDB" id="A0A4R8Q3V5"/>
<gene>
    <name evidence="9" type="primary">P450-1-2</name>
    <name evidence="9" type="ORF">C8035_v006188</name>
</gene>
<evidence type="ECO:0000256" key="8">
    <source>
        <dbReference type="PIRSR" id="PIRSR602403-1"/>
    </source>
</evidence>
<dbReference type="GO" id="GO:0016705">
    <property type="term" value="F:oxidoreductase activity, acting on paired donors, with incorporation or reduction of molecular oxygen"/>
    <property type="evidence" value="ECO:0007669"/>
    <property type="project" value="InterPro"/>
</dbReference>
<keyword evidence="7" id="KW-0503">Monooxygenase</keyword>
<evidence type="ECO:0000256" key="4">
    <source>
        <dbReference type="ARBA" id="ARBA00022723"/>
    </source>
</evidence>
<dbReference type="CDD" id="cd11041">
    <property type="entry name" value="CYP503A1-like"/>
    <property type="match status" value="1"/>
</dbReference>
<dbReference type="EMBL" id="QAPG01000070">
    <property type="protein sequence ID" value="TDZ33071.1"/>
    <property type="molecule type" value="Genomic_DNA"/>
</dbReference>
<dbReference type="InterPro" id="IPR001128">
    <property type="entry name" value="Cyt_P450"/>
</dbReference>
<dbReference type="GO" id="GO:0005506">
    <property type="term" value="F:iron ion binding"/>
    <property type="evidence" value="ECO:0007669"/>
    <property type="project" value="InterPro"/>
</dbReference>
<keyword evidence="3 8" id="KW-0349">Heme</keyword>
<keyword evidence="6 8" id="KW-0408">Iron</keyword>
<keyword evidence="5" id="KW-0560">Oxidoreductase</keyword>
<dbReference type="Proteomes" id="UP000295083">
    <property type="component" value="Unassembled WGS sequence"/>
</dbReference>
<evidence type="ECO:0000313" key="9">
    <source>
        <dbReference type="EMBL" id="TDZ33071.1"/>
    </source>
</evidence>
<accession>A0A4R8Q3V5</accession>
<comment type="similarity">
    <text evidence="2">Belongs to the cytochrome P450 family.</text>
</comment>
<evidence type="ECO:0000256" key="1">
    <source>
        <dbReference type="ARBA" id="ARBA00001971"/>
    </source>
</evidence>
<dbReference type="InterPro" id="IPR036396">
    <property type="entry name" value="Cyt_P450_sf"/>
</dbReference>
<name>A0A4R8Q3V5_9PEZI</name>
<evidence type="ECO:0000256" key="5">
    <source>
        <dbReference type="ARBA" id="ARBA00023002"/>
    </source>
</evidence>
<comment type="caution">
    <text evidence="9">The sequence shown here is derived from an EMBL/GenBank/DDBJ whole genome shotgun (WGS) entry which is preliminary data.</text>
</comment>